<dbReference type="KEGG" id="nam:NAMH_0881"/>
<dbReference type="HOGENOM" id="CLU_076147_1_0_7"/>
<dbReference type="OrthoDB" id="9791807at2"/>
<evidence type="ECO:0000313" key="7">
    <source>
        <dbReference type="EMBL" id="ACM92944.1"/>
    </source>
</evidence>
<dbReference type="STRING" id="598659.NAMH_0881"/>
<evidence type="ECO:0000256" key="2">
    <source>
        <dbReference type="ARBA" id="ARBA00005268"/>
    </source>
</evidence>
<dbReference type="Proteomes" id="UP000000448">
    <property type="component" value="Chromosome"/>
</dbReference>
<comment type="similarity">
    <text evidence="2">Belongs to the UPF0014 family.</text>
</comment>
<keyword evidence="8" id="KW-1185">Reference proteome</keyword>
<feature type="transmembrane region" description="Helical" evidence="6">
    <location>
        <begin position="212"/>
        <end position="233"/>
    </location>
</feature>
<feature type="transmembrane region" description="Helical" evidence="6">
    <location>
        <begin position="6"/>
        <end position="23"/>
    </location>
</feature>
<dbReference type="EMBL" id="CP001279">
    <property type="protein sequence ID" value="ACM92944.1"/>
    <property type="molecule type" value="Genomic_DNA"/>
</dbReference>
<evidence type="ECO:0000256" key="5">
    <source>
        <dbReference type="ARBA" id="ARBA00023136"/>
    </source>
</evidence>
<evidence type="ECO:0000313" key="8">
    <source>
        <dbReference type="Proteomes" id="UP000000448"/>
    </source>
</evidence>
<evidence type="ECO:0000256" key="3">
    <source>
        <dbReference type="ARBA" id="ARBA00022692"/>
    </source>
</evidence>
<feature type="transmembrane region" description="Helical" evidence="6">
    <location>
        <begin position="172"/>
        <end position="192"/>
    </location>
</feature>
<feature type="transmembrane region" description="Helical" evidence="6">
    <location>
        <begin position="115"/>
        <end position="134"/>
    </location>
</feature>
<name>B9L9H6_NAUPA</name>
<gene>
    <name evidence="7" type="ordered locus">NAMH_0881</name>
</gene>
<dbReference type="InterPro" id="IPR005226">
    <property type="entry name" value="UPF0014_fam"/>
</dbReference>
<keyword evidence="4 6" id="KW-1133">Transmembrane helix</keyword>
<comment type="subcellular location">
    <subcellularLocation>
        <location evidence="1">Membrane</location>
        <topology evidence="1">Multi-pass membrane protein</topology>
    </subcellularLocation>
</comment>
<dbReference type="eggNOG" id="COG0390">
    <property type="taxonomic scope" value="Bacteria"/>
</dbReference>
<sequence>MQFDLIAFSFILVLIPLIISYKFKIGIEKELFINSLRAFLQLTALGFVLGFIFKIKNPIFYIPIVLLMLLYSAYIAQKRSKFSFKAAFYSLTLSTVIILSTLIILNIISLKPNEFIPIAGMIIGNSLNTYTLTIERIRRELELQKELIEAFVAIGASVKEAFKIMQRQAIKAALIPVNNMLQTIGVVAIPGITTGMLLAGADPLKAVSYQIVIIYMLVSINLFSALFGSLFFIRENKSL</sequence>
<organism evidence="7 8">
    <name type="scientific">Nautilia profundicola (strain ATCC BAA-1463 / DSM 18972 / AmH)</name>
    <dbReference type="NCBI Taxonomy" id="598659"/>
    <lineage>
        <taxon>Bacteria</taxon>
        <taxon>Pseudomonadati</taxon>
        <taxon>Campylobacterota</taxon>
        <taxon>Epsilonproteobacteria</taxon>
        <taxon>Nautiliales</taxon>
        <taxon>Nautiliaceae</taxon>
        <taxon>Nautilia</taxon>
    </lineage>
</organism>
<dbReference type="Pfam" id="PF03649">
    <property type="entry name" value="UPF0014"/>
    <property type="match status" value="1"/>
</dbReference>
<keyword evidence="3 6" id="KW-0812">Transmembrane</keyword>
<proteinExistence type="inferred from homology"/>
<accession>B9L9H6</accession>
<feature type="transmembrane region" description="Helical" evidence="6">
    <location>
        <begin position="59"/>
        <end position="76"/>
    </location>
</feature>
<dbReference type="PANTHER" id="PTHR30028">
    <property type="entry name" value="UPF0014 INNER MEMBRANE PROTEIN YBBM-RELATED"/>
    <property type="match status" value="1"/>
</dbReference>
<evidence type="ECO:0000256" key="1">
    <source>
        <dbReference type="ARBA" id="ARBA00004141"/>
    </source>
</evidence>
<evidence type="ECO:0000256" key="4">
    <source>
        <dbReference type="ARBA" id="ARBA00022989"/>
    </source>
</evidence>
<evidence type="ECO:0000256" key="6">
    <source>
        <dbReference type="SAM" id="Phobius"/>
    </source>
</evidence>
<dbReference type="PANTHER" id="PTHR30028:SF0">
    <property type="entry name" value="PROTEIN ALUMINUM SENSITIVE 3"/>
    <property type="match status" value="1"/>
</dbReference>
<dbReference type="GO" id="GO:0005886">
    <property type="term" value="C:plasma membrane"/>
    <property type="evidence" value="ECO:0007669"/>
    <property type="project" value="TreeGrafter"/>
</dbReference>
<protein>
    <submittedName>
        <fullName evidence="7">Membrane protein</fullName>
    </submittedName>
</protein>
<feature type="transmembrane region" description="Helical" evidence="6">
    <location>
        <begin position="88"/>
        <end position="109"/>
    </location>
</feature>
<dbReference type="AlphaFoldDB" id="B9L9H6"/>
<keyword evidence="5 6" id="KW-0472">Membrane</keyword>
<feature type="transmembrane region" description="Helical" evidence="6">
    <location>
        <begin position="35"/>
        <end position="53"/>
    </location>
</feature>
<reference evidence="7 8" key="1">
    <citation type="journal article" date="2009" name="PLoS Genet.">
        <title>Adaptations to submarine hydrothermal environments exemplified by the genome of Nautilia profundicola.</title>
        <authorList>
            <person name="Campbell B.J."/>
            <person name="Smith J.L."/>
            <person name="Hanson T.E."/>
            <person name="Klotz M.G."/>
            <person name="Stein L.Y."/>
            <person name="Lee C.K."/>
            <person name="Wu D."/>
            <person name="Robinson J.M."/>
            <person name="Khouri H.M."/>
            <person name="Eisen J.A."/>
            <person name="Cary S.C."/>
        </authorList>
    </citation>
    <scope>NUCLEOTIDE SEQUENCE [LARGE SCALE GENOMIC DNA]</scope>
    <source>
        <strain evidence="8">ATCC BAA-1463 / DSM 18972 / AmH</strain>
    </source>
</reference>
<dbReference type="RefSeq" id="WP_015901996.1">
    <property type="nucleotide sequence ID" value="NC_012115.1"/>
</dbReference>